<evidence type="ECO:0000259" key="1">
    <source>
        <dbReference type="Pfam" id="PF23658"/>
    </source>
</evidence>
<gene>
    <name evidence="2" type="ORF">RFULGI_LOCUS14028</name>
</gene>
<dbReference type="Proteomes" id="UP000789396">
    <property type="component" value="Unassembled WGS sequence"/>
</dbReference>
<dbReference type="InterPro" id="IPR052766">
    <property type="entry name" value="S41A_metabolite_peptidase"/>
</dbReference>
<dbReference type="Pfam" id="PF23658">
    <property type="entry name" value="PDZ_CPAF_rel"/>
    <property type="match status" value="1"/>
</dbReference>
<comment type="caution">
    <text evidence="2">The sequence shown here is derived from an EMBL/GenBank/DDBJ whole genome shotgun (WGS) entry which is preliminary data.</text>
</comment>
<feature type="non-terminal residue" evidence="2">
    <location>
        <position position="1"/>
    </location>
</feature>
<dbReference type="InterPro" id="IPR029045">
    <property type="entry name" value="ClpP/crotonase-like_dom_sf"/>
</dbReference>
<sequence length="552" mass="62442">VHLHWIPRDTNANSCDKLTEYASSIYSEVEFLNYADVKACYESTPYNKTKATQVIEVVKENLKGFYALLDQAKEEPKPGFTIRPIDLISELDLILKNNYSYEFQFIQIKVFDDIKDSSTIDCQVTHIDDKPAIDVITEFARNKTYLSRDLSARFNSALASLAFGNGDFQLARSGQLFSTRNQLPKSPSISYTLSCNDKISKITREWQVPIKHKFKSFMQYKSPYITGSSVGKATLIFDAFIARFYILEDFGVVVISTESILNDDNDLEYHFLSNIVTGFKLLADKGIKKIILDLSNNNGGDVFVAHYINKLLFPNIQNFPVALKVNDNSIPFINEFSKLKLENLIDLNANRMNGVLFHYKSYISVKTNSAFNNVTDFIGNNIYTRGGVQVKYTTKAFYDDTTLYVGSLKPPTPPKFPWTEKDIIILTNGICHSSCAIITQRLAEINVPTISVGGFPNTPFSFAQYAVGAATNTLSMNYMLANVKNIDPSLISKLTFPTNLIMSFTILEAYSINNPNEVMDYTVRRANYQLYYDERSARDPSSLWMQAANILK</sequence>
<protein>
    <submittedName>
        <fullName evidence="2">8964_t:CDS:1</fullName>
    </submittedName>
</protein>
<dbReference type="EMBL" id="CAJVPZ010039253">
    <property type="protein sequence ID" value="CAG8757074.1"/>
    <property type="molecule type" value="Genomic_DNA"/>
</dbReference>
<keyword evidence="3" id="KW-1185">Reference proteome</keyword>
<organism evidence="2 3">
    <name type="scientific">Racocetra fulgida</name>
    <dbReference type="NCBI Taxonomy" id="60492"/>
    <lineage>
        <taxon>Eukaryota</taxon>
        <taxon>Fungi</taxon>
        <taxon>Fungi incertae sedis</taxon>
        <taxon>Mucoromycota</taxon>
        <taxon>Glomeromycotina</taxon>
        <taxon>Glomeromycetes</taxon>
        <taxon>Diversisporales</taxon>
        <taxon>Gigasporaceae</taxon>
        <taxon>Racocetra</taxon>
    </lineage>
</organism>
<dbReference type="AlphaFoldDB" id="A0A9N9NU03"/>
<feature type="domain" description="CPAF-like PDZ" evidence="1">
    <location>
        <begin position="107"/>
        <end position="194"/>
    </location>
</feature>
<evidence type="ECO:0000313" key="2">
    <source>
        <dbReference type="EMBL" id="CAG8757074.1"/>
    </source>
</evidence>
<evidence type="ECO:0000313" key="3">
    <source>
        <dbReference type="Proteomes" id="UP000789396"/>
    </source>
</evidence>
<proteinExistence type="predicted"/>
<reference evidence="2" key="1">
    <citation type="submission" date="2021-06" db="EMBL/GenBank/DDBJ databases">
        <authorList>
            <person name="Kallberg Y."/>
            <person name="Tangrot J."/>
            <person name="Rosling A."/>
        </authorList>
    </citation>
    <scope>NUCLEOTIDE SEQUENCE</scope>
    <source>
        <strain evidence="2">IN212</strain>
    </source>
</reference>
<accession>A0A9N9NU03</accession>
<dbReference type="OrthoDB" id="27214at2759"/>
<dbReference type="InterPro" id="IPR056186">
    <property type="entry name" value="PDZ_CPAF-rel"/>
</dbReference>
<dbReference type="SUPFAM" id="SSF52096">
    <property type="entry name" value="ClpP/crotonase"/>
    <property type="match status" value="1"/>
</dbReference>
<name>A0A9N9NU03_9GLOM</name>
<dbReference type="Gene3D" id="3.90.226.10">
    <property type="entry name" value="2-enoyl-CoA Hydratase, Chain A, domain 1"/>
    <property type="match status" value="1"/>
</dbReference>
<dbReference type="PANTHER" id="PTHR37049">
    <property type="entry name" value="PEPTIDASE S41 FAMILY PROTEIN"/>
    <property type="match status" value="1"/>
</dbReference>
<dbReference type="PANTHER" id="PTHR37049:SF4">
    <property type="entry name" value="RHODANESE DOMAIN-CONTAINING PROTEIN"/>
    <property type="match status" value="1"/>
</dbReference>
<feature type="non-terminal residue" evidence="2">
    <location>
        <position position="552"/>
    </location>
</feature>